<proteinExistence type="predicted"/>
<dbReference type="Pfam" id="PF13692">
    <property type="entry name" value="Glyco_trans_1_4"/>
    <property type="match status" value="1"/>
</dbReference>
<dbReference type="EMBL" id="JACHHG010000003">
    <property type="protein sequence ID" value="MBB6097614.1"/>
    <property type="molecule type" value="Genomic_DNA"/>
</dbReference>
<sequence length="433" mass="48784">MTRVVVLGQTVPNARSNGKEVVFGGMMRYLRDAVGPEQLHYLAIGLNERPQVDYSVILLPKPAAVQQMLASLGALLKQQRSLQESVLYSDTLRVRIQQALETLQPDVVICDTLRTGQYLMQAVPVTSAKRIIYLDDLFSLRYRKMLEVSERLPEAQINPLGNFGRLLPAVGRKLLESRQLQRTLLRWEAKLIARREDQAPRYFDRCLLISRAEVQLLRQRTGAQNIEEMPPLMDRPFRRARSYAGAAEFVFLGDLSLPHNEVSILHFLERQLPELLRIMPDFVLHIVGPGRSVRLEELARQYPRHLLLEGYVDDLDALLGRCCALIAPLLFGSGVKLKTLEALGRGLPIVCTSYGAEGIALQPGVHAIVEDRLEAYPERLKQLMDCTVNEAMSRAARAFFEEHYSPDMVYQAYHHLLLDRAGPDASVPVSGSG</sequence>
<dbReference type="Proteomes" id="UP000569951">
    <property type="component" value="Unassembled WGS sequence"/>
</dbReference>
<keyword evidence="2" id="KW-1185">Reference proteome</keyword>
<comment type="caution">
    <text evidence="1">The sequence shown here is derived from an EMBL/GenBank/DDBJ whole genome shotgun (WGS) entry which is preliminary data.</text>
</comment>
<evidence type="ECO:0000313" key="2">
    <source>
        <dbReference type="Proteomes" id="UP000569951"/>
    </source>
</evidence>
<dbReference type="PANTHER" id="PTHR12526:SF630">
    <property type="entry name" value="GLYCOSYLTRANSFERASE"/>
    <property type="match status" value="1"/>
</dbReference>
<dbReference type="AlphaFoldDB" id="A0A841HY83"/>
<dbReference type="PANTHER" id="PTHR12526">
    <property type="entry name" value="GLYCOSYLTRANSFERASE"/>
    <property type="match status" value="1"/>
</dbReference>
<reference evidence="1 2" key="1">
    <citation type="submission" date="2020-08" db="EMBL/GenBank/DDBJ databases">
        <title>Genomic Encyclopedia of Type Strains, Phase IV (KMG-IV): sequencing the most valuable type-strain genomes for metagenomic binning, comparative biology and taxonomic classification.</title>
        <authorList>
            <person name="Goeker M."/>
        </authorList>
    </citation>
    <scope>NUCLEOTIDE SEQUENCE [LARGE SCALE GENOMIC DNA]</scope>
    <source>
        <strain evidence="1 2">DSM 21458</strain>
    </source>
</reference>
<gene>
    <name evidence="1" type="ORF">HNR42_001031</name>
</gene>
<protein>
    <submittedName>
        <fullName evidence="1">Glycosyltransferase involved in cell wall biosynthesis</fullName>
    </submittedName>
</protein>
<keyword evidence="1" id="KW-0808">Transferase</keyword>
<dbReference type="RefSeq" id="WP_183985227.1">
    <property type="nucleotide sequence ID" value="NZ_JACHHG010000003.1"/>
</dbReference>
<dbReference type="GO" id="GO:0016740">
    <property type="term" value="F:transferase activity"/>
    <property type="evidence" value="ECO:0007669"/>
    <property type="project" value="UniProtKB-KW"/>
</dbReference>
<evidence type="ECO:0000313" key="1">
    <source>
        <dbReference type="EMBL" id="MBB6097614.1"/>
    </source>
</evidence>
<name>A0A841HY83_9DEIO</name>
<accession>A0A841HY83</accession>
<organism evidence="1 2">
    <name type="scientific">Deinobacterium chartae</name>
    <dbReference type="NCBI Taxonomy" id="521158"/>
    <lineage>
        <taxon>Bacteria</taxon>
        <taxon>Thermotogati</taxon>
        <taxon>Deinococcota</taxon>
        <taxon>Deinococci</taxon>
        <taxon>Deinococcales</taxon>
        <taxon>Deinococcaceae</taxon>
        <taxon>Deinobacterium</taxon>
    </lineage>
</organism>
<dbReference type="SUPFAM" id="SSF53756">
    <property type="entry name" value="UDP-Glycosyltransferase/glycogen phosphorylase"/>
    <property type="match status" value="1"/>
</dbReference>
<dbReference type="Gene3D" id="3.40.50.2000">
    <property type="entry name" value="Glycogen Phosphorylase B"/>
    <property type="match status" value="1"/>
</dbReference>